<dbReference type="InterPro" id="IPR021730">
    <property type="entry name" value="YdbH"/>
</dbReference>
<keyword evidence="1" id="KW-0812">Transmembrane</keyword>
<proteinExistence type="predicted"/>
<protein>
    <submittedName>
        <fullName evidence="2">Uncharacterized protein</fullName>
    </submittedName>
</protein>
<reference evidence="3" key="1">
    <citation type="submission" date="2018-05" db="EMBL/GenBank/DDBJ databases">
        <authorList>
            <person name="Cea G.-C."/>
            <person name="William W."/>
        </authorList>
    </citation>
    <scope>NUCLEOTIDE SEQUENCE [LARGE SCALE GENOMIC DNA]</scope>
    <source>
        <strain evidence="3">DB21MT 5</strain>
    </source>
</reference>
<evidence type="ECO:0000313" key="2">
    <source>
        <dbReference type="EMBL" id="SQD76996.1"/>
    </source>
</evidence>
<dbReference type="Pfam" id="PF11739">
    <property type="entry name" value="YdbH-like"/>
    <property type="match status" value="1"/>
</dbReference>
<dbReference type="EMBL" id="LS483250">
    <property type="protein sequence ID" value="SQD76996.1"/>
    <property type="molecule type" value="Genomic_DNA"/>
</dbReference>
<dbReference type="AlphaFoldDB" id="A0A330LLC5"/>
<dbReference type="Proteomes" id="UP000250163">
    <property type="component" value="Chromosome MORIYA"/>
</dbReference>
<evidence type="ECO:0000256" key="1">
    <source>
        <dbReference type="SAM" id="Phobius"/>
    </source>
</evidence>
<evidence type="ECO:0000313" key="3">
    <source>
        <dbReference type="Proteomes" id="UP000250163"/>
    </source>
</evidence>
<dbReference type="RefSeq" id="WP_112712417.1">
    <property type="nucleotide sequence ID" value="NZ_LS483250.1"/>
</dbReference>
<accession>A0A330LLC5</accession>
<dbReference type="OrthoDB" id="5596796at2"/>
<dbReference type="KEGG" id="mya:MORIYA_0518"/>
<name>A0A330LLC5_9GAMM</name>
<keyword evidence="1" id="KW-1133">Transmembrane helix</keyword>
<gene>
    <name evidence="2" type="ORF">MORIYA_0518</name>
</gene>
<organism evidence="2 3">
    <name type="scientific">Moritella yayanosii</name>
    <dbReference type="NCBI Taxonomy" id="69539"/>
    <lineage>
        <taxon>Bacteria</taxon>
        <taxon>Pseudomonadati</taxon>
        <taxon>Pseudomonadota</taxon>
        <taxon>Gammaproteobacteria</taxon>
        <taxon>Alteromonadales</taxon>
        <taxon>Moritellaceae</taxon>
        <taxon>Moritella</taxon>
    </lineage>
</organism>
<keyword evidence="3" id="KW-1185">Reference proteome</keyword>
<sequence>MSASNNTNKTTTISSNKFRTWSLSLLILMLLSVAVTLVYRERIIVSVTNHFAAPYGVKVATLNGLAVQFDLQQPLFIKNVTLEQLVLHVDYLQFEKTTQGQTDQAATQSDLTPLTLPELPNWIPDLHIANITVQGSSLPKFNLEQLHFKTHVFQVIDFKALDLKSIAIKDIDFKYMAGVPEFGFSVWLAGRNLLEAKLNYIVENQNVDSNNVDINVDSADNQAFIKVQLTTDLTNISTIVNKLLPDLSTAIVGSATLETRFNPQLIDNVAVKLSFSNLGMSHNQQVMIANADVTVDTVLVLEGIDWLPEHVNLNIAHIDPINLTADTCASYTQLFNIDNTACQSFNKEASPTLAPIVITPELPLSLQLSIQERDIQRWQVQAKQLGMKVQMLDETAKNSVVVKVHTLQLTPQSWQGDWSFAVITNSHYVSDIYVPVQLNSQGHIDVNPTESAMNITVTINEAAFTAQKFNYMDISSENIQMALLAPMTVNIDKGEVQPFDFTFSTALFNNRYQRDYKIERLTAQHQGRFSAKAINISSDWQLDDVVLKTENTMALANLNSSDLSSHKMSSNQKTSNKVTVNKLFGYVLFPEQSIPSLIMDKYPLPVGLNLPARVTNRLDYQVMLNEPQRYLSASMSGGLTAEYSTFNKITATDITAAWTCSIVANKPDLATSLNAKCNINSDISSVDMGPVATDINFSGLVSFADEKLQVMVDNASAKAFSGTISVSPLLITDFDHIVGQLQVRNLSLPEVLELYNVPGVKVTGLLKADLPFIVQGAAISITDGSIEQQGAGGVIQIKNNVTIDQLKLTQPQLRYALELLENLHYDSLHSDIDYKPSGDTKLTINIKGHNPSVARPIEFNYSHEENVLQLFRSLRINDALYDALDKMNHP</sequence>
<feature type="transmembrane region" description="Helical" evidence="1">
    <location>
        <begin position="21"/>
        <end position="39"/>
    </location>
</feature>
<keyword evidence="1" id="KW-0472">Membrane</keyword>